<feature type="active site" description="Nucleophile" evidence="7">
    <location>
        <position position="124"/>
    </location>
</feature>
<keyword evidence="8" id="KW-1133">Transmembrane helix</keyword>
<keyword evidence="8" id="KW-0812">Transmembrane</keyword>
<organism evidence="10 11">
    <name type="scientific">Bauldia litoralis</name>
    <dbReference type="NCBI Taxonomy" id="665467"/>
    <lineage>
        <taxon>Bacteria</taxon>
        <taxon>Pseudomonadati</taxon>
        <taxon>Pseudomonadota</taxon>
        <taxon>Alphaproteobacteria</taxon>
        <taxon>Hyphomicrobiales</taxon>
        <taxon>Kaistiaceae</taxon>
        <taxon>Bauldia</taxon>
    </lineage>
</organism>
<gene>
    <name evidence="10" type="ORF">SAMN02982931_01072</name>
</gene>
<dbReference type="InterPro" id="IPR005490">
    <property type="entry name" value="LD_TPept_cat_dom"/>
</dbReference>
<dbReference type="GO" id="GO:0071972">
    <property type="term" value="F:peptidoglycan L,D-transpeptidase activity"/>
    <property type="evidence" value="ECO:0007669"/>
    <property type="project" value="TreeGrafter"/>
</dbReference>
<dbReference type="PANTHER" id="PTHR30582">
    <property type="entry name" value="L,D-TRANSPEPTIDASE"/>
    <property type="match status" value="1"/>
</dbReference>
<evidence type="ECO:0000256" key="3">
    <source>
        <dbReference type="ARBA" id="ARBA00022679"/>
    </source>
</evidence>
<comment type="similarity">
    <text evidence="2">Belongs to the YkuD family.</text>
</comment>
<keyword evidence="8" id="KW-0472">Membrane</keyword>
<comment type="pathway">
    <text evidence="1 7">Cell wall biogenesis; peptidoglycan biosynthesis.</text>
</comment>
<evidence type="ECO:0000256" key="5">
    <source>
        <dbReference type="ARBA" id="ARBA00022984"/>
    </source>
</evidence>
<dbReference type="Gene3D" id="2.40.440.10">
    <property type="entry name" value="L,D-transpeptidase catalytic domain-like"/>
    <property type="match status" value="1"/>
</dbReference>
<evidence type="ECO:0000256" key="2">
    <source>
        <dbReference type="ARBA" id="ARBA00005992"/>
    </source>
</evidence>
<evidence type="ECO:0000256" key="7">
    <source>
        <dbReference type="PROSITE-ProRule" id="PRU01373"/>
    </source>
</evidence>
<dbReference type="GO" id="GO:0016740">
    <property type="term" value="F:transferase activity"/>
    <property type="evidence" value="ECO:0007669"/>
    <property type="project" value="UniProtKB-KW"/>
</dbReference>
<dbReference type="Pfam" id="PF03734">
    <property type="entry name" value="YkuD"/>
    <property type="match status" value="1"/>
</dbReference>
<dbReference type="GO" id="GO:0018104">
    <property type="term" value="P:peptidoglycan-protein cross-linking"/>
    <property type="evidence" value="ECO:0007669"/>
    <property type="project" value="TreeGrafter"/>
</dbReference>
<evidence type="ECO:0000313" key="10">
    <source>
        <dbReference type="EMBL" id="SDB14102.1"/>
    </source>
</evidence>
<proteinExistence type="inferred from homology"/>
<keyword evidence="3" id="KW-0808">Transferase</keyword>
<keyword evidence="6 7" id="KW-0961">Cell wall biogenesis/degradation</keyword>
<dbReference type="GO" id="GO:0005576">
    <property type="term" value="C:extracellular region"/>
    <property type="evidence" value="ECO:0007669"/>
    <property type="project" value="TreeGrafter"/>
</dbReference>
<feature type="transmembrane region" description="Helical" evidence="8">
    <location>
        <begin position="15"/>
        <end position="38"/>
    </location>
</feature>
<dbReference type="GO" id="GO:0071555">
    <property type="term" value="P:cell wall organization"/>
    <property type="evidence" value="ECO:0007669"/>
    <property type="project" value="UniProtKB-UniRule"/>
</dbReference>
<dbReference type="Proteomes" id="UP000199071">
    <property type="component" value="Unassembled WGS sequence"/>
</dbReference>
<feature type="domain" description="L,D-TPase catalytic" evidence="9">
    <location>
        <begin position="36"/>
        <end position="152"/>
    </location>
</feature>
<dbReference type="AlphaFoldDB" id="A0A1G6B0J0"/>
<dbReference type="UniPathway" id="UPA00219"/>
<dbReference type="GO" id="GO:0008360">
    <property type="term" value="P:regulation of cell shape"/>
    <property type="evidence" value="ECO:0007669"/>
    <property type="project" value="UniProtKB-UniRule"/>
</dbReference>
<evidence type="ECO:0000313" key="11">
    <source>
        <dbReference type="Proteomes" id="UP000199071"/>
    </source>
</evidence>
<evidence type="ECO:0000256" key="8">
    <source>
        <dbReference type="SAM" id="Phobius"/>
    </source>
</evidence>
<dbReference type="SUPFAM" id="SSF141523">
    <property type="entry name" value="L,D-transpeptidase catalytic domain-like"/>
    <property type="match status" value="1"/>
</dbReference>
<feature type="active site" description="Proton donor/acceptor" evidence="7">
    <location>
        <position position="108"/>
    </location>
</feature>
<name>A0A1G6B0J0_9HYPH</name>
<keyword evidence="4 7" id="KW-0133">Cell shape</keyword>
<reference evidence="10 11" key="1">
    <citation type="submission" date="2016-10" db="EMBL/GenBank/DDBJ databases">
        <authorList>
            <person name="de Groot N.N."/>
        </authorList>
    </citation>
    <scope>NUCLEOTIDE SEQUENCE [LARGE SCALE GENOMIC DNA]</scope>
    <source>
        <strain evidence="10 11">ATCC 35022</strain>
    </source>
</reference>
<dbReference type="PROSITE" id="PS52029">
    <property type="entry name" value="LD_TPASE"/>
    <property type="match status" value="1"/>
</dbReference>
<evidence type="ECO:0000256" key="6">
    <source>
        <dbReference type="ARBA" id="ARBA00023316"/>
    </source>
</evidence>
<evidence type="ECO:0000256" key="4">
    <source>
        <dbReference type="ARBA" id="ARBA00022960"/>
    </source>
</evidence>
<evidence type="ECO:0000259" key="9">
    <source>
        <dbReference type="PROSITE" id="PS52029"/>
    </source>
</evidence>
<dbReference type="InterPro" id="IPR038063">
    <property type="entry name" value="Transpep_catalytic_dom"/>
</dbReference>
<keyword evidence="5 7" id="KW-0573">Peptidoglycan synthesis</keyword>
<accession>A0A1G6B0J0</accession>
<dbReference type="STRING" id="665467.SAMN02982931_01072"/>
<evidence type="ECO:0000256" key="1">
    <source>
        <dbReference type="ARBA" id="ARBA00004752"/>
    </source>
</evidence>
<dbReference type="InterPro" id="IPR050979">
    <property type="entry name" value="LD-transpeptidase"/>
</dbReference>
<dbReference type="CDD" id="cd16913">
    <property type="entry name" value="YkuD_like"/>
    <property type="match status" value="1"/>
</dbReference>
<protein>
    <submittedName>
        <fullName evidence="10">L,D-transpeptidase catalytic domain</fullName>
    </submittedName>
</protein>
<dbReference type="PANTHER" id="PTHR30582:SF2">
    <property type="entry name" value="L,D-TRANSPEPTIDASE YCIB-RELATED"/>
    <property type="match status" value="1"/>
</dbReference>
<sequence>MQLAGGVWSGVLRRWLVGGMALAVATVLASAASAGIVVSIDKTAQKMSVSVDGKQKYVWPVSTGAKGYVTPSGSYQPFRLEEDHFSEEWDDAPMPHSIFFTHQGHAIHGSLSTRNLGRPVSHGCVRLSPANAKILFGLVQQRGIYSTRIVIQDNGGSARVATNATVSPAKKKSKMSPLWRLYE</sequence>
<dbReference type="EMBL" id="FMXQ01000002">
    <property type="protein sequence ID" value="SDB14102.1"/>
    <property type="molecule type" value="Genomic_DNA"/>
</dbReference>
<keyword evidence="11" id="KW-1185">Reference proteome</keyword>